<dbReference type="EMBL" id="FM162591">
    <property type="protein sequence ID" value="CAQ83712.1"/>
    <property type="molecule type" value="Genomic_DNA"/>
</dbReference>
<evidence type="ECO:0000313" key="1">
    <source>
        <dbReference type="EMBL" id="CAQ83712.1"/>
    </source>
</evidence>
<gene>
    <name evidence="1" type="ordered locus">PAU_01620</name>
</gene>
<sequence>MVSSVDNLSKTQLLCLCRLVVFVYLHPVTVERLSFLPEHNAESFIYTGVVTSEYQRGITYFNDIFLVNSHVYIINNYFINLYPSSFKLLLCWLRSLTPVT</sequence>
<dbReference type="KEGG" id="pay:PAU_01620"/>
<reference evidence="1 2" key="1">
    <citation type="journal article" date="2009" name="BMC Genomics">
        <title>Comparative genomics of the emerging human pathogen Photorhabdus asymbiotica with the insect pathogen Photorhabdus luminescens.</title>
        <authorList>
            <person name="Wilkinson P."/>
            <person name="Waterfield N.R."/>
            <person name="Crossman L."/>
            <person name="Corton C."/>
            <person name="Sanchez-Contreras M."/>
            <person name="Vlisidou I."/>
            <person name="Barron A."/>
            <person name="Bignell A."/>
            <person name="Clark L."/>
            <person name="Ormond D."/>
            <person name="Mayho M."/>
            <person name="Bason N."/>
            <person name="Smith F."/>
            <person name="Simmonds M."/>
            <person name="Churcher C."/>
            <person name="Harris D."/>
            <person name="Thompson N.R."/>
            <person name="Quail M."/>
            <person name="Parkhill J."/>
            <person name="ffrench-Constant R.H."/>
        </authorList>
    </citation>
    <scope>NUCLEOTIDE SEQUENCE [LARGE SCALE GENOMIC DNA]</scope>
    <source>
        <strain evidence="2">ATCC 43949 / 3105-77</strain>
    </source>
</reference>
<evidence type="ECO:0000313" key="2">
    <source>
        <dbReference type="Proteomes" id="UP000002747"/>
    </source>
</evidence>
<protein>
    <submittedName>
        <fullName evidence="1">Uncharacterized protein</fullName>
    </submittedName>
</protein>
<dbReference type="AlphaFoldDB" id="C7BSL8"/>
<name>C7BSL8_PHOAA</name>
<organism evidence="1 2">
    <name type="scientific">Photorhabdus asymbiotica subsp. asymbiotica (strain ATCC 43949 / 3105-77)</name>
    <name type="common">Xenorhabdus luminescens (strain 2)</name>
    <dbReference type="NCBI Taxonomy" id="553480"/>
    <lineage>
        <taxon>Bacteria</taxon>
        <taxon>Pseudomonadati</taxon>
        <taxon>Pseudomonadota</taxon>
        <taxon>Gammaproteobacteria</taxon>
        <taxon>Enterobacterales</taxon>
        <taxon>Morganellaceae</taxon>
        <taxon>Photorhabdus</taxon>
    </lineage>
</organism>
<accession>C7BSL8</accession>
<proteinExistence type="predicted"/>
<dbReference type="Proteomes" id="UP000002747">
    <property type="component" value="Chromosome"/>
</dbReference>